<evidence type="ECO:0000313" key="2">
    <source>
        <dbReference type="Proteomes" id="UP000095746"/>
    </source>
</evidence>
<dbReference type="Proteomes" id="UP000095746">
    <property type="component" value="Unassembled WGS sequence"/>
</dbReference>
<sequence length="348" mass="36546">MAQAVKGDFGQVVGLNEAGEGQGHSVGGVGVTLGVHRHHAGVRPGVSQGQLALGLSGAFPPQQAVEIVAHVEDAVGGAVLGLLLHDLRPGGGAGLLDVELAQLEVHAAPPQAADLLPTQAQAARQLDDQLQPVALHQAEQPLEFRRGVESGLMGDDPGRLHPLCGTAENDVLPERHVQGAGEQIVVPPYRIGRQALVPHEHGVVLLEMLGRQLLDGDGAQRVGQVVVDDLAVAVDGGGGPVGLNDLLHPVFQPLIQGHGAGGHGLVGVLFRLKIAQAPAGLGQRGVGLVLLHSLAGFIQAVIHADIVFLSHFVKRNISFYFFSSHRFKIPHFSTELDFYSIIRNCERP</sequence>
<organism evidence="1 2">
    <name type="scientific">Flavonifractor plautii</name>
    <name type="common">Fusobacterium plautii</name>
    <dbReference type="NCBI Taxonomy" id="292800"/>
    <lineage>
        <taxon>Bacteria</taxon>
        <taxon>Bacillati</taxon>
        <taxon>Bacillota</taxon>
        <taxon>Clostridia</taxon>
        <taxon>Eubacteriales</taxon>
        <taxon>Oscillospiraceae</taxon>
        <taxon>Flavonifractor</taxon>
    </lineage>
</organism>
<name>A0A174SLE0_FLAPL</name>
<protein>
    <submittedName>
        <fullName evidence="1">Uncharacterized protein</fullName>
    </submittedName>
</protein>
<reference evidence="1 2" key="1">
    <citation type="submission" date="2015-09" db="EMBL/GenBank/DDBJ databases">
        <authorList>
            <consortium name="Pathogen Informatics"/>
        </authorList>
    </citation>
    <scope>NUCLEOTIDE SEQUENCE [LARGE SCALE GENOMIC DNA]</scope>
    <source>
        <strain evidence="1 2">2789STDY5608854</strain>
    </source>
</reference>
<dbReference type="EMBL" id="CYZT01000603">
    <property type="protein sequence ID" value="CUP98523.1"/>
    <property type="molecule type" value="Genomic_DNA"/>
</dbReference>
<gene>
    <name evidence="1" type="ORF">ERS852411_03834</name>
</gene>
<proteinExistence type="predicted"/>
<accession>A0A174SLE0</accession>
<dbReference type="AlphaFoldDB" id="A0A174SLE0"/>
<evidence type="ECO:0000313" key="1">
    <source>
        <dbReference type="EMBL" id="CUP98523.1"/>
    </source>
</evidence>